<protein>
    <submittedName>
        <fullName evidence="1">Putative secreted protein</fullName>
    </submittedName>
</protein>
<accession>A0A6B0U4X7</accession>
<dbReference type="AlphaFoldDB" id="A0A6B0U4X7"/>
<evidence type="ECO:0000313" key="1">
    <source>
        <dbReference type="EMBL" id="MXU86688.1"/>
    </source>
</evidence>
<name>A0A6B0U4X7_IXORI</name>
<sequence>MQWTGRKPAVLALRLGVTATFTAWAVTTWSVKSSWVKTAFILARLLGRMGIFMPRVEQTRSAIGLSWLPWKWMAISSSISPNEAFTPLVLPK</sequence>
<dbReference type="EMBL" id="GIFC01004605">
    <property type="protein sequence ID" value="MXU86688.1"/>
    <property type="molecule type" value="Transcribed_RNA"/>
</dbReference>
<organism evidence="1">
    <name type="scientific">Ixodes ricinus</name>
    <name type="common">Common tick</name>
    <name type="synonym">Acarus ricinus</name>
    <dbReference type="NCBI Taxonomy" id="34613"/>
    <lineage>
        <taxon>Eukaryota</taxon>
        <taxon>Metazoa</taxon>
        <taxon>Ecdysozoa</taxon>
        <taxon>Arthropoda</taxon>
        <taxon>Chelicerata</taxon>
        <taxon>Arachnida</taxon>
        <taxon>Acari</taxon>
        <taxon>Parasitiformes</taxon>
        <taxon>Ixodida</taxon>
        <taxon>Ixodoidea</taxon>
        <taxon>Ixodidae</taxon>
        <taxon>Ixodinae</taxon>
        <taxon>Ixodes</taxon>
    </lineage>
</organism>
<proteinExistence type="predicted"/>
<reference evidence="1" key="1">
    <citation type="submission" date="2019-12" db="EMBL/GenBank/DDBJ databases">
        <title>An insight into the sialome of adult female Ixodes ricinus ticks feeding for 6 days.</title>
        <authorList>
            <person name="Perner J."/>
            <person name="Ribeiro J.M.C."/>
        </authorList>
    </citation>
    <scope>NUCLEOTIDE SEQUENCE</scope>
    <source>
        <strain evidence="1">Semi-engorged</strain>
        <tissue evidence="1">Salivary glands</tissue>
    </source>
</reference>